<dbReference type="Pfam" id="PF00239">
    <property type="entry name" value="Resolvase"/>
    <property type="match status" value="1"/>
</dbReference>
<organism evidence="2 3">
    <name type="scientific">Paenibacillus donghaensis</name>
    <dbReference type="NCBI Taxonomy" id="414771"/>
    <lineage>
        <taxon>Bacteria</taxon>
        <taxon>Bacillati</taxon>
        <taxon>Bacillota</taxon>
        <taxon>Bacilli</taxon>
        <taxon>Bacillales</taxon>
        <taxon>Paenibacillaceae</taxon>
        <taxon>Paenibacillus</taxon>
    </lineage>
</organism>
<dbReference type="PROSITE" id="PS51736">
    <property type="entry name" value="RECOMBINASES_3"/>
    <property type="match status" value="1"/>
</dbReference>
<proteinExistence type="predicted"/>
<accession>A0A2Z2KPI0</accession>
<dbReference type="EMBL" id="CP021780">
    <property type="protein sequence ID" value="ASA25650.1"/>
    <property type="molecule type" value="Genomic_DNA"/>
</dbReference>
<dbReference type="InterPro" id="IPR006119">
    <property type="entry name" value="Resolv_N"/>
</dbReference>
<dbReference type="GO" id="GO:0000150">
    <property type="term" value="F:DNA strand exchange activity"/>
    <property type="evidence" value="ECO:0007669"/>
    <property type="project" value="InterPro"/>
</dbReference>
<dbReference type="GO" id="GO:0003677">
    <property type="term" value="F:DNA binding"/>
    <property type="evidence" value="ECO:0007669"/>
    <property type="project" value="InterPro"/>
</dbReference>
<dbReference type="InterPro" id="IPR036162">
    <property type="entry name" value="Resolvase-like_N_sf"/>
</dbReference>
<name>A0A2Z2KPI0_9BACL</name>
<reference evidence="2 3" key="1">
    <citation type="submission" date="2017-06" db="EMBL/GenBank/DDBJ databases">
        <title>Complete genome sequence of Paenibacillus donghaensis KCTC 13049T isolated from East Sea sediment, South Korea.</title>
        <authorList>
            <person name="Jung B.K."/>
            <person name="Hong S.-J."/>
            <person name="Shin J.-H."/>
        </authorList>
    </citation>
    <scope>NUCLEOTIDE SEQUENCE [LARGE SCALE GENOMIC DNA]</scope>
    <source>
        <strain evidence="2 3">KCTC 13049</strain>
    </source>
</reference>
<protein>
    <recommendedName>
        <fullName evidence="1">Resolvase/invertase-type recombinase catalytic domain-containing protein</fullName>
    </recommendedName>
</protein>
<evidence type="ECO:0000313" key="2">
    <source>
        <dbReference type="EMBL" id="ASA25650.1"/>
    </source>
</evidence>
<dbReference type="AlphaFoldDB" id="A0A2Z2KPI0"/>
<dbReference type="KEGG" id="pdh:B9T62_35920"/>
<gene>
    <name evidence="2" type="ORF">B9T62_35920</name>
</gene>
<dbReference type="RefSeq" id="WP_087919611.1">
    <property type="nucleotide sequence ID" value="NZ_CP021780.1"/>
</dbReference>
<dbReference type="Proteomes" id="UP000249890">
    <property type="component" value="Chromosome"/>
</dbReference>
<dbReference type="SUPFAM" id="SSF53041">
    <property type="entry name" value="Resolvase-like"/>
    <property type="match status" value="1"/>
</dbReference>
<dbReference type="Gene3D" id="6.10.250.10">
    <property type="match status" value="1"/>
</dbReference>
<feature type="domain" description="Resolvase/invertase-type recombinase catalytic" evidence="1">
    <location>
        <begin position="1"/>
        <end position="35"/>
    </location>
</feature>
<dbReference type="OrthoDB" id="9797501at2"/>
<evidence type="ECO:0000259" key="1">
    <source>
        <dbReference type="PROSITE" id="PS51736"/>
    </source>
</evidence>
<evidence type="ECO:0000313" key="3">
    <source>
        <dbReference type="Proteomes" id="UP000249890"/>
    </source>
</evidence>
<keyword evidence="3" id="KW-1185">Reference proteome</keyword>
<sequence length="83" mass="9626">MRKLMFNMLGSFTQFERDLIVERTTEGRKRAKAKGTHMERPAQDASIIKRALKLYAERESNRLTVSEIIKSTGHPLCQRSVVY</sequence>